<dbReference type="Gene3D" id="2.40.160.10">
    <property type="entry name" value="Porin"/>
    <property type="match status" value="1"/>
</dbReference>
<gene>
    <name evidence="1" type="ORF">GCM10007390_11870</name>
</gene>
<dbReference type="EMBL" id="BMXF01000001">
    <property type="protein sequence ID" value="GHB59789.1"/>
    <property type="molecule type" value="Genomic_DNA"/>
</dbReference>
<sequence length="439" mass="49672">MVKRILTCSVYSPVFTICCFLMGFVPDSRAQLIMDDMTDTTQYNRGLLSLYEKFNRLRISGYVQPQFQVAQAKGAPSFNGGDFPDAVNNRFSLRRGRLRLDYTHVNVEGLPTVFFVYQFDGTERGFFTRDFFGQVFENKWSVLNLTAGIFPRPFGFEVNLGSADRESPERGRMSQLLMRTERDVGAMVSFHPQRKAHPLSFLKVDVGVFNGPGLSGTTDFDSYKDLISRISVKRLSVAPSVQLSAGASLLYGGMQQFTREIYRMKEGRFEADIADENNGQIAPRHYFGGDVQFYIKNPLGTTEVRAEYIGGTQTSTRTTSETPFAIPTLNGTSAPVYIRPFDGAYFYFLHSLKNPKHQFGVKYDWYDPNRGVAGTDLDAGFSGADVAFRTLGFGYNSYISANLRLLLWYEVVRNEKTTLEGYRSDIKDNVATCRLQFRF</sequence>
<dbReference type="AlphaFoldDB" id="A0A8J3G8L5"/>
<evidence type="ECO:0000313" key="2">
    <source>
        <dbReference type="Proteomes" id="UP000598271"/>
    </source>
</evidence>
<evidence type="ECO:0000313" key="1">
    <source>
        <dbReference type="EMBL" id="GHB59789.1"/>
    </source>
</evidence>
<proteinExistence type="predicted"/>
<dbReference type="InterPro" id="IPR023614">
    <property type="entry name" value="Porin_dom_sf"/>
</dbReference>
<reference evidence="1 2" key="1">
    <citation type="journal article" date="2014" name="Int. J. Syst. Evol. Microbiol.">
        <title>Complete genome sequence of Corynebacterium casei LMG S-19264T (=DSM 44701T), isolated from a smear-ripened cheese.</title>
        <authorList>
            <consortium name="US DOE Joint Genome Institute (JGI-PGF)"/>
            <person name="Walter F."/>
            <person name="Albersmeier A."/>
            <person name="Kalinowski J."/>
            <person name="Ruckert C."/>
        </authorList>
    </citation>
    <scope>NUCLEOTIDE SEQUENCE [LARGE SCALE GENOMIC DNA]</scope>
    <source>
        <strain evidence="1 2">KCTC 12866</strain>
    </source>
</reference>
<protein>
    <recommendedName>
        <fullName evidence="3">Porin</fullName>
    </recommendedName>
</protein>
<comment type="caution">
    <text evidence="1">The sequence shown here is derived from an EMBL/GenBank/DDBJ whole genome shotgun (WGS) entry which is preliminary data.</text>
</comment>
<evidence type="ECO:0008006" key="3">
    <source>
        <dbReference type="Google" id="ProtNLM"/>
    </source>
</evidence>
<accession>A0A8J3G8L5</accession>
<dbReference type="Proteomes" id="UP000598271">
    <property type="component" value="Unassembled WGS sequence"/>
</dbReference>
<keyword evidence="2" id="KW-1185">Reference proteome</keyword>
<name>A0A8J3G8L5_9BACT</name>
<organism evidence="1 2">
    <name type="scientific">Persicitalea jodogahamensis</name>
    <dbReference type="NCBI Taxonomy" id="402147"/>
    <lineage>
        <taxon>Bacteria</taxon>
        <taxon>Pseudomonadati</taxon>
        <taxon>Bacteroidota</taxon>
        <taxon>Cytophagia</taxon>
        <taxon>Cytophagales</taxon>
        <taxon>Spirosomataceae</taxon>
        <taxon>Persicitalea</taxon>
    </lineage>
</organism>